<keyword evidence="1" id="KW-1133">Transmembrane helix</keyword>
<dbReference type="Proteomes" id="UP001519460">
    <property type="component" value="Unassembled WGS sequence"/>
</dbReference>
<proteinExistence type="predicted"/>
<organism evidence="2 3">
    <name type="scientific">Batillaria attramentaria</name>
    <dbReference type="NCBI Taxonomy" id="370345"/>
    <lineage>
        <taxon>Eukaryota</taxon>
        <taxon>Metazoa</taxon>
        <taxon>Spiralia</taxon>
        <taxon>Lophotrochozoa</taxon>
        <taxon>Mollusca</taxon>
        <taxon>Gastropoda</taxon>
        <taxon>Caenogastropoda</taxon>
        <taxon>Sorbeoconcha</taxon>
        <taxon>Cerithioidea</taxon>
        <taxon>Batillariidae</taxon>
        <taxon>Batillaria</taxon>
    </lineage>
</organism>
<dbReference type="EMBL" id="JACVVK020000003">
    <property type="protein sequence ID" value="KAK7507924.1"/>
    <property type="molecule type" value="Genomic_DNA"/>
</dbReference>
<comment type="caution">
    <text evidence="2">The sequence shown here is derived from an EMBL/GenBank/DDBJ whole genome shotgun (WGS) entry which is preliminary data.</text>
</comment>
<reference evidence="2 3" key="1">
    <citation type="journal article" date="2023" name="Sci. Data">
        <title>Genome assembly of the Korean intertidal mud-creeper Batillaria attramentaria.</title>
        <authorList>
            <person name="Patra A.K."/>
            <person name="Ho P.T."/>
            <person name="Jun S."/>
            <person name="Lee S.J."/>
            <person name="Kim Y."/>
            <person name="Won Y.J."/>
        </authorList>
    </citation>
    <scope>NUCLEOTIDE SEQUENCE [LARGE SCALE GENOMIC DNA]</scope>
    <source>
        <strain evidence="2">Wonlab-2016</strain>
    </source>
</reference>
<evidence type="ECO:0000256" key="1">
    <source>
        <dbReference type="SAM" id="Phobius"/>
    </source>
</evidence>
<dbReference type="AlphaFoldDB" id="A0ABD0M913"/>
<protein>
    <submittedName>
        <fullName evidence="2">Uncharacterized protein</fullName>
    </submittedName>
</protein>
<evidence type="ECO:0000313" key="2">
    <source>
        <dbReference type="EMBL" id="KAK7507924.1"/>
    </source>
</evidence>
<accession>A0ABD0M913</accession>
<evidence type="ECO:0000313" key="3">
    <source>
        <dbReference type="Proteomes" id="UP001519460"/>
    </source>
</evidence>
<feature type="transmembrane region" description="Helical" evidence="1">
    <location>
        <begin position="114"/>
        <end position="135"/>
    </location>
</feature>
<keyword evidence="1" id="KW-0472">Membrane</keyword>
<keyword evidence="3" id="KW-1185">Reference proteome</keyword>
<gene>
    <name evidence="2" type="ORF">BaRGS_00000889</name>
</gene>
<name>A0ABD0M913_9CAEN</name>
<sequence>MGGPNCRVIQPTALTAHCPARVTDTPHQHTTQQTVNTTLSLPWLSLTVSVPLCCGCYSSVSPVSLSAHLSLLWPSPPPRDRCRVKAIRSAPYLTVRQFSLLLTHDPHSALRIHLHIFTFTSAYIYAYISLLIRLVD</sequence>
<keyword evidence="1" id="KW-0812">Transmembrane</keyword>